<dbReference type="EMBL" id="JBFOLK010000008">
    <property type="protein sequence ID" value="KAL2490838.1"/>
    <property type="molecule type" value="Genomic_DNA"/>
</dbReference>
<evidence type="ECO:0000313" key="4">
    <source>
        <dbReference type="Proteomes" id="UP001604336"/>
    </source>
</evidence>
<dbReference type="CDD" id="cd22933">
    <property type="entry name" value="HFD_HFI1"/>
    <property type="match status" value="1"/>
</dbReference>
<dbReference type="InterPro" id="IPR024738">
    <property type="entry name" value="Hfi1/Tada1"/>
</dbReference>
<dbReference type="PANTHER" id="PTHR21277:SF44">
    <property type="entry name" value="TRANSCRIPTIONAL REGULATOR OF RNA POLII, SAGA, SUBUNIT"/>
    <property type="match status" value="1"/>
</dbReference>
<proteinExistence type="predicted"/>
<comment type="caution">
    <text evidence="2">The sequence shown here is derived from an EMBL/GenBank/DDBJ whole genome shotgun (WGS) entry which is preliminary data.</text>
</comment>
<dbReference type="AlphaFoldDB" id="A0ABD1NTR8"/>
<protein>
    <recommendedName>
        <fullName evidence="5">Transcriptional coactivator Hfi1/Transcriptional adapter 1</fullName>
    </recommendedName>
</protein>
<sequence length="350" mass="39212">MVAKHHFTRVDTFELKNLIYEKIGHARAEKYFDQLNRFFSLKLGKDEFDQSCIQTIGKENISLHNRLIKSILQNACQAKVPPPKAMKAKGSLGVKHANGYQRNCMQSLYGDAFPPSPRRPRSPVNRDRKFRDRPSPLGPLGKSPSITFEESSPRIQEQQSGAEMNSLSSRPPIAVAPVEDGEEVEQFAGSLGIQSRSPITAPFGVSTNMGGAHKALHRGFMFNTCQNSGELPDTRMLRSCSEKKLELEGVGISLDCANLLNNSLDVYLKSLLEPCIEIARSRRNHMHTIELNSQISTGGNRALLERYTQRPTHSTHVSMSDFRVVMEANPHILGENWPVQLEKICTRAFE</sequence>
<reference evidence="2" key="1">
    <citation type="submission" date="2024-07" db="EMBL/GenBank/DDBJ databases">
        <title>Two chromosome-level genome assemblies of Korean endemic species Abeliophyllum distichum and Forsythia ovata (Oleaceae).</title>
        <authorList>
            <person name="Mun J.H."/>
        </authorList>
    </citation>
    <scope>NUCLEOTIDE SEQUENCE</scope>
    <source>
        <strain evidence="2">KNKB198505000391</strain>
        <tissue evidence="2">Leaf</tissue>
    </source>
</reference>
<evidence type="ECO:0000313" key="3">
    <source>
        <dbReference type="EMBL" id="KAL2490838.1"/>
    </source>
</evidence>
<feature type="region of interest" description="Disordered" evidence="1">
    <location>
        <begin position="108"/>
        <end position="170"/>
    </location>
</feature>
<keyword evidence="4" id="KW-1185">Reference proteome</keyword>
<organism evidence="2 4">
    <name type="scientific">Abeliophyllum distichum</name>
    <dbReference type="NCBI Taxonomy" id="126358"/>
    <lineage>
        <taxon>Eukaryota</taxon>
        <taxon>Viridiplantae</taxon>
        <taxon>Streptophyta</taxon>
        <taxon>Embryophyta</taxon>
        <taxon>Tracheophyta</taxon>
        <taxon>Spermatophyta</taxon>
        <taxon>Magnoliopsida</taxon>
        <taxon>eudicotyledons</taxon>
        <taxon>Gunneridae</taxon>
        <taxon>Pentapetalae</taxon>
        <taxon>asterids</taxon>
        <taxon>lamiids</taxon>
        <taxon>Lamiales</taxon>
        <taxon>Oleaceae</taxon>
        <taxon>Forsythieae</taxon>
        <taxon>Abeliophyllum</taxon>
    </lineage>
</organism>
<accession>A0ABD1NTR8</accession>
<dbReference type="PANTHER" id="PTHR21277">
    <property type="entry name" value="TRANSCRIPTIONAL ADAPTER 1"/>
    <property type="match status" value="1"/>
</dbReference>
<dbReference type="EMBL" id="JBFOLK010000228">
    <property type="protein sequence ID" value="KAL2455014.1"/>
    <property type="molecule type" value="Genomic_DNA"/>
</dbReference>
<feature type="compositionally biased region" description="Basic and acidic residues" evidence="1">
    <location>
        <begin position="124"/>
        <end position="134"/>
    </location>
</feature>
<feature type="compositionally biased region" description="Polar residues" evidence="1">
    <location>
        <begin position="146"/>
        <end position="169"/>
    </location>
</feature>
<name>A0ABD1NTR8_9LAMI</name>
<evidence type="ECO:0008006" key="5">
    <source>
        <dbReference type="Google" id="ProtNLM"/>
    </source>
</evidence>
<dbReference type="Pfam" id="PF12767">
    <property type="entry name" value="SAGA-Tad1"/>
    <property type="match status" value="1"/>
</dbReference>
<evidence type="ECO:0000313" key="2">
    <source>
        <dbReference type="EMBL" id="KAL2455014.1"/>
    </source>
</evidence>
<evidence type="ECO:0000256" key="1">
    <source>
        <dbReference type="SAM" id="MobiDB-lite"/>
    </source>
</evidence>
<gene>
    <name evidence="3" type="ORF">Adt_26466</name>
    <name evidence="2" type="ORF">Adt_47493</name>
</gene>
<reference evidence="4" key="2">
    <citation type="submission" date="2024-07" db="EMBL/GenBank/DDBJ databases">
        <title>Two chromosome-level genome assemblies of Korean endemic species Abeliophyllum distichum and Forsythia ovata (Oleaceae).</title>
        <authorList>
            <person name="Jang H."/>
        </authorList>
    </citation>
    <scope>NUCLEOTIDE SEQUENCE [LARGE SCALE GENOMIC DNA]</scope>
</reference>
<dbReference type="Proteomes" id="UP001604336">
    <property type="component" value="Unassembled WGS sequence"/>
</dbReference>